<evidence type="ECO:0000259" key="3">
    <source>
        <dbReference type="Pfam" id="PF00535"/>
    </source>
</evidence>
<gene>
    <name evidence="4" type="ORF">GBZ86_15605</name>
</gene>
<dbReference type="EMBL" id="WHJC01000464">
    <property type="protein sequence ID" value="MPQ45149.1"/>
    <property type="molecule type" value="Genomic_DNA"/>
</dbReference>
<evidence type="ECO:0000256" key="2">
    <source>
        <dbReference type="ARBA" id="ARBA00022679"/>
    </source>
</evidence>
<keyword evidence="2 4" id="KW-0808">Transferase</keyword>
<dbReference type="CDD" id="cd00761">
    <property type="entry name" value="Glyco_tranf_GTA_type"/>
    <property type="match status" value="1"/>
</dbReference>
<name>A0A6I1MYE5_9CLOT</name>
<dbReference type="InterPro" id="IPR001173">
    <property type="entry name" value="Glyco_trans_2-like"/>
</dbReference>
<dbReference type="Pfam" id="PF00535">
    <property type="entry name" value="Glycos_transf_2"/>
    <property type="match status" value="1"/>
</dbReference>
<dbReference type="PANTHER" id="PTHR22916">
    <property type="entry name" value="GLYCOSYLTRANSFERASE"/>
    <property type="match status" value="1"/>
</dbReference>
<dbReference type="OrthoDB" id="396512at2"/>
<sequence length="189" mass="22593">MYMNNVLVYNFEKYLNEFIESILLESINPKEIILINDGSKDNSKVICDEYDKKYDFIIVIHKNNEGLSKARNDGINYAKGEYIFFVDSDDFLLDDYVLKMYDECKKNNLDIIRGAYYRYDNEKKQFSSTKHFNEAYYNKALNGLNFLKKEIKSGNYEVISCMGLFRREYIIKNKLKFTLDVTYEDHEFF</sequence>
<dbReference type="GO" id="GO:0016757">
    <property type="term" value="F:glycosyltransferase activity"/>
    <property type="evidence" value="ECO:0007669"/>
    <property type="project" value="UniProtKB-KW"/>
</dbReference>
<dbReference type="InterPro" id="IPR029044">
    <property type="entry name" value="Nucleotide-diphossugar_trans"/>
</dbReference>
<keyword evidence="1" id="KW-0328">Glycosyltransferase</keyword>
<evidence type="ECO:0000313" key="5">
    <source>
        <dbReference type="Proteomes" id="UP000430345"/>
    </source>
</evidence>
<accession>A0A6I1MYE5</accession>
<dbReference type="PANTHER" id="PTHR22916:SF51">
    <property type="entry name" value="GLYCOSYLTRANSFERASE EPSH-RELATED"/>
    <property type="match status" value="1"/>
</dbReference>
<evidence type="ECO:0000313" key="4">
    <source>
        <dbReference type="EMBL" id="MPQ45149.1"/>
    </source>
</evidence>
<proteinExistence type="predicted"/>
<protein>
    <submittedName>
        <fullName evidence="4">Glycosyltransferase</fullName>
    </submittedName>
</protein>
<comment type="caution">
    <text evidence="4">The sequence shown here is derived from an EMBL/GenBank/DDBJ whole genome shotgun (WGS) entry which is preliminary data.</text>
</comment>
<keyword evidence="5" id="KW-1185">Reference proteome</keyword>
<evidence type="ECO:0000256" key="1">
    <source>
        <dbReference type="ARBA" id="ARBA00022676"/>
    </source>
</evidence>
<reference evidence="4 5" key="1">
    <citation type="submission" date="2019-10" db="EMBL/GenBank/DDBJ databases">
        <title>The Genome Sequence of Clostridium tarantellae Isolated from Fish Brain.</title>
        <authorList>
            <person name="Bano L."/>
            <person name="Kiel M."/>
            <person name="Sales G."/>
            <person name="Doxey A.C."/>
            <person name="Mansfield M.J."/>
            <person name="Schiavone M."/>
            <person name="Rossetto O."/>
            <person name="Pirazzini M."/>
            <person name="Dobrindt U."/>
            <person name="Montecucco C."/>
        </authorList>
    </citation>
    <scope>NUCLEOTIDE SEQUENCE [LARGE SCALE GENOMIC DNA]</scope>
    <source>
        <strain evidence="4 5">DSM 3997</strain>
    </source>
</reference>
<dbReference type="Gene3D" id="3.90.550.10">
    <property type="entry name" value="Spore Coat Polysaccharide Biosynthesis Protein SpsA, Chain A"/>
    <property type="match status" value="1"/>
</dbReference>
<dbReference type="SUPFAM" id="SSF53448">
    <property type="entry name" value="Nucleotide-diphospho-sugar transferases"/>
    <property type="match status" value="1"/>
</dbReference>
<dbReference type="Proteomes" id="UP000430345">
    <property type="component" value="Unassembled WGS sequence"/>
</dbReference>
<feature type="domain" description="Glycosyltransferase 2-like" evidence="3">
    <location>
        <begin position="7"/>
        <end position="170"/>
    </location>
</feature>
<organism evidence="4 5">
    <name type="scientific">Clostridium tarantellae</name>
    <dbReference type="NCBI Taxonomy" id="39493"/>
    <lineage>
        <taxon>Bacteria</taxon>
        <taxon>Bacillati</taxon>
        <taxon>Bacillota</taxon>
        <taxon>Clostridia</taxon>
        <taxon>Eubacteriales</taxon>
        <taxon>Clostridiaceae</taxon>
        <taxon>Clostridium</taxon>
    </lineage>
</organism>
<dbReference type="AlphaFoldDB" id="A0A6I1MYE5"/>